<reference evidence="2 3" key="1">
    <citation type="journal article" date="2024" name="G3 (Bethesda)">
        <title>Genome assembly of Hibiscus sabdariffa L. provides insights into metabolisms of medicinal natural products.</title>
        <authorList>
            <person name="Kim T."/>
        </authorList>
    </citation>
    <scope>NUCLEOTIDE SEQUENCE [LARGE SCALE GENOMIC DNA]</scope>
    <source>
        <strain evidence="2">TK-2024</strain>
        <tissue evidence="2">Old leaves</tissue>
    </source>
</reference>
<evidence type="ECO:0000256" key="1">
    <source>
        <dbReference type="SAM" id="MobiDB-lite"/>
    </source>
</evidence>
<accession>A0ABR2TZF8</accession>
<feature type="compositionally biased region" description="Basic and acidic residues" evidence="1">
    <location>
        <begin position="20"/>
        <end position="30"/>
    </location>
</feature>
<organism evidence="2 3">
    <name type="scientific">Hibiscus sabdariffa</name>
    <name type="common">roselle</name>
    <dbReference type="NCBI Taxonomy" id="183260"/>
    <lineage>
        <taxon>Eukaryota</taxon>
        <taxon>Viridiplantae</taxon>
        <taxon>Streptophyta</taxon>
        <taxon>Embryophyta</taxon>
        <taxon>Tracheophyta</taxon>
        <taxon>Spermatophyta</taxon>
        <taxon>Magnoliopsida</taxon>
        <taxon>eudicotyledons</taxon>
        <taxon>Gunneridae</taxon>
        <taxon>Pentapetalae</taxon>
        <taxon>rosids</taxon>
        <taxon>malvids</taxon>
        <taxon>Malvales</taxon>
        <taxon>Malvaceae</taxon>
        <taxon>Malvoideae</taxon>
        <taxon>Hibiscus</taxon>
    </lineage>
</organism>
<name>A0ABR2TZF8_9ROSI</name>
<feature type="compositionally biased region" description="Low complexity" evidence="1">
    <location>
        <begin position="138"/>
        <end position="152"/>
    </location>
</feature>
<evidence type="ECO:0000313" key="3">
    <source>
        <dbReference type="Proteomes" id="UP001396334"/>
    </source>
</evidence>
<gene>
    <name evidence="2" type="ORF">V6N11_071140</name>
</gene>
<keyword evidence="3" id="KW-1185">Reference proteome</keyword>
<dbReference type="EMBL" id="JBBPBN010000003">
    <property type="protein sequence ID" value="KAK9042782.1"/>
    <property type="molecule type" value="Genomic_DNA"/>
</dbReference>
<comment type="caution">
    <text evidence="2">The sequence shown here is derived from an EMBL/GenBank/DDBJ whole genome shotgun (WGS) entry which is preliminary data.</text>
</comment>
<evidence type="ECO:0000313" key="2">
    <source>
        <dbReference type="EMBL" id="KAK9042782.1"/>
    </source>
</evidence>
<feature type="region of interest" description="Disordered" evidence="1">
    <location>
        <begin position="133"/>
        <end position="152"/>
    </location>
</feature>
<protein>
    <submittedName>
        <fullName evidence="2">Uncharacterized protein</fullName>
    </submittedName>
</protein>
<feature type="region of interest" description="Disordered" evidence="1">
    <location>
        <begin position="16"/>
        <end position="45"/>
    </location>
</feature>
<sequence length="324" mass="35002">MIGVFEDGVTISRNSWKHRRLDDDPPDRGGSDPAAAEGTGSVTGLKHLVPMASSYKDSLMQNSSIVPLESDEIMEEEDIIFEDGETVRGERDGSCPATCQSSNVDEHYVSPITKQHLAEECSFGPWIMVERKQRKPLSKQNDPSNSSSSPFLQGSRFNLLSDAVNGDSKAPAIPSEPLADVPIHQVRSAASIPRAKPRSKGKMHVSSKPVKPVSLRKTLVFNFVDFSVLARNPNRASSSNIPSLDPTKHMAMVVDENLDLNIGVLPATSPMSDHTPSTGKPPDTQTLPIQVLDSHDQADISLQAYRIDDVTGAPGSGQAVAMLE</sequence>
<dbReference type="Proteomes" id="UP001396334">
    <property type="component" value="Unassembled WGS sequence"/>
</dbReference>
<feature type="region of interest" description="Disordered" evidence="1">
    <location>
        <begin position="268"/>
        <end position="287"/>
    </location>
</feature>
<feature type="compositionally biased region" description="Polar residues" evidence="1">
    <location>
        <begin position="269"/>
        <end position="287"/>
    </location>
</feature>
<proteinExistence type="predicted"/>